<feature type="domain" description="Protein kinase" evidence="6">
    <location>
        <begin position="157"/>
        <end position="326"/>
    </location>
</feature>
<protein>
    <recommendedName>
        <fullName evidence="6">Protein kinase domain-containing protein</fullName>
    </recommendedName>
</protein>
<evidence type="ECO:0000256" key="1">
    <source>
        <dbReference type="ARBA" id="ARBA00022527"/>
    </source>
</evidence>
<keyword evidence="1" id="KW-0418">Kinase</keyword>
<sequence length="326" mass="36663">MESILVLFLFYVVSTNSISVAASPTTSNSLCPVDMNYVLTVPWNTSTCLTKNKPQTSLCCQTLLSLFGIALAQNLNKNSLFQLPNLSTSTSCLQDFQTKLSPLSLHYDIVSSSVLVFNLSKIGSAVLGLKVQEKLNQIDGNGSHSKDCFYFTILYIAGVVNQFGPENFSVMSCILELPLNSQVVSRKKSHRALFFGLIRASVAFMVIMFSLLGFYVWHTGWLKHHNLVPLRGCCVVVEDHNQEHRNRYLVYDYMPNDNLEGHLFPSMDNEKEKKLLTWLQRKNITLDVAIGLVYLHFGVKPAIYHRDIKATNILLDAEMRARVADS</sequence>
<evidence type="ECO:0000313" key="8">
    <source>
        <dbReference type="Proteomes" id="UP001157006"/>
    </source>
</evidence>
<organism evidence="7 8">
    <name type="scientific">Vicia faba</name>
    <name type="common">Broad bean</name>
    <name type="synonym">Faba vulgaris</name>
    <dbReference type="NCBI Taxonomy" id="3906"/>
    <lineage>
        <taxon>Eukaryota</taxon>
        <taxon>Viridiplantae</taxon>
        <taxon>Streptophyta</taxon>
        <taxon>Embryophyta</taxon>
        <taxon>Tracheophyta</taxon>
        <taxon>Spermatophyta</taxon>
        <taxon>Magnoliopsida</taxon>
        <taxon>eudicotyledons</taxon>
        <taxon>Gunneridae</taxon>
        <taxon>Pentapetalae</taxon>
        <taxon>rosids</taxon>
        <taxon>fabids</taxon>
        <taxon>Fabales</taxon>
        <taxon>Fabaceae</taxon>
        <taxon>Papilionoideae</taxon>
        <taxon>50 kb inversion clade</taxon>
        <taxon>NPAAA clade</taxon>
        <taxon>Hologalegina</taxon>
        <taxon>IRL clade</taxon>
        <taxon>Fabeae</taxon>
        <taxon>Vicia</taxon>
    </lineage>
</organism>
<name>A0AAV1AQP3_VICFA</name>
<accession>A0AAV1AQP3</accession>
<keyword evidence="4" id="KW-1133">Transmembrane helix</keyword>
<dbReference type="InterPro" id="IPR008271">
    <property type="entry name" value="Ser/Thr_kinase_AS"/>
</dbReference>
<dbReference type="SUPFAM" id="SSF56112">
    <property type="entry name" value="Protein kinase-like (PK-like)"/>
    <property type="match status" value="1"/>
</dbReference>
<feature type="signal peptide" evidence="5">
    <location>
        <begin position="1"/>
        <end position="17"/>
    </location>
</feature>
<keyword evidence="3" id="KW-0067">ATP-binding</keyword>
<dbReference type="Proteomes" id="UP001157006">
    <property type="component" value="Chromosome 4"/>
</dbReference>
<dbReference type="Pfam" id="PF19160">
    <property type="entry name" value="SPARK"/>
    <property type="match status" value="1"/>
</dbReference>
<feature type="transmembrane region" description="Helical" evidence="4">
    <location>
        <begin position="192"/>
        <end position="217"/>
    </location>
</feature>
<dbReference type="PANTHER" id="PTHR47989">
    <property type="entry name" value="OS01G0750732 PROTEIN"/>
    <property type="match status" value="1"/>
</dbReference>
<keyword evidence="4" id="KW-0812">Transmembrane</keyword>
<dbReference type="InterPro" id="IPR043891">
    <property type="entry name" value="SPARK"/>
</dbReference>
<dbReference type="AlphaFoldDB" id="A0AAV1AQP3"/>
<dbReference type="GO" id="GO:0004674">
    <property type="term" value="F:protein serine/threonine kinase activity"/>
    <property type="evidence" value="ECO:0007669"/>
    <property type="project" value="UniProtKB-KW"/>
</dbReference>
<dbReference type="GO" id="GO:0005524">
    <property type="term" value="F:ATP binding"/>
    <property type="evidence" value="ECO:0007669"/>
    <property type="project" value="UniProtKB-KW"/>
</dbReference>
<dbReference type="InterPro" id="IPR011009">
    <property type="entry name" value="Kinase-like_dom_sf"/>
</dbReference>
<gene>
    <name evidence="7" type="ORF">VFH_IV232680</name>
</gene>
<dbReference type="InterPro" id="IPR000719">
    <property type="entry name" value="Prot_kinase_dom"/>
</dbReference>
<evidence type="ECO:0000256" key="4">
    <source>
        <dbReference type="SAM" id="Phobius"/>
    </source>
</evidence>
<dbReference type="PROSITE" id="PS00108">
    <property type="entry name" value="PROTEIN_KINASE_ST"/>
    <property type="match status" value="1"/>
</dbReference>
<dbReference type="Gene3D" id="1.10.510.10">
    <property type="entry name" value="Transferase(Phosphotransferase) domain 1"/>
    <property type="match status" value="1"/>
</dbReference>
<keyword evidence="2" id="KW-0547">Nucleotide-binding</keyword>
<reference evidence="7 8" key="1">
    <citation type="submission" date="2023-01" db="EMBL/GenBank/DDBJ databases">
        <authorList>
            <person name="Kreplak J."/>
        </authorList>
    </citation>
    <scope>NUCLEOTIDE SEQUENCE [LARGE SCALE GENOMIC DNA]</scope>
</reference>
<keyword evidence="1" id="KW-0808">Transferase</keyword>
<dbReference type="EMBL" id="OX451739">
    <property type="protein sequence ID" value="CAI8611508.1"/>
    <property type="molecule type" value="Genomic_DNA"/>
</dbReference>
<keyword evidence="8" id="KW-1185">Reference proteome</keyword>
<evidence type="ECO:0000313" key="7">
    <source>
        <dbReference type="EMBL" id="CAI8611508.1"/>
    </source>
</evidence>
<evidence type="ECO:0000259" key="6">
    <source>
        <dbReference type="PROSITE" id="PS50011"/>
    </source>
</evidence>
<keyword evidence="5" id="KW-0732">Signal</keyword>
<dbReference type="PANTHER" id="PTHR47989:SF58">
    <property type="entry name" value="PROTEIN KINASE DOMAIN-CONTAINING PROTEIN"/>
    <property type="match status" value="1"/>
</dbReference>
<keyword evidence="4" id="KW-0472">Membrane</keyword>
<feature type="chain" id="PRO_5043718176" description="Protein kinase domain-containing protein" evidence="5">
    <location>
        <begin position="18"/>
        <end position="326"/>
    </location>
</feature>
<keyword evidence="1" id="KW-0723">Serine/threonine-protein kinase</keyword>
<dbReference type="Pfam" id="PF00069">
    <property type="entry name" value="Pkinase"/>
    <property type="match status" value="1"/>
</dbReference>
<proteinExistence type="predicted"/>
<evidence type="ECO:0000256" key="2">
    <source>
        <dbReference type="ARBA" id="ARBA00022741"/>
    </source>
</evidence>
<dbReference type="PROSITE" id="PS50011">
    <property type="entry name" value="PROTEIN_KINASE_DOM"/>
    <property type="match status" value="1"/>
</dbReference>
<evidence type="ECO:0000256" key="3">
    <source>
        <dbReference type="ARBA" id="ARBA00022840"/>
    </source>
</evidence>
<evidence type="ECO:0000256" key="5">
    <source>
        <dbReference type="SAM" id="SignalP"/>
    </source>
</evidence>